<dbReference type="EMBL" id="CP098754">
    <property type="protein sequence ID" value="WIH94574.1"/>
    <property type="molecule type" value="Genomic_DNA"/>
</dbReference>
<evidence type="ECO:0008006" key="4">
    <source>
        <dbReference type="Google" id="ProtNLM"/>
    </source>
</evidence>
<accession>A0AAJ6GCQ7</accession>
<dbReference type="NCBIfam" id="NF046043">
    <property type="entry name" value="rep_init_NGO0469"/>
    <property type="match status" value="1"/>
</dbReference>
<feature type="region of interest" description="Disordered" evidence="1">
    <location>
        <begin position="187"/>
        <end position="214"/>
    </location>
</feature>
<evidence type="ECO:0000313" key="2">
    <source>
        <dbReference type="EMBL" id="WIH94574.1"/>
    </source>
</evidence>
<feature type="compositionally biased region" description="Polar residues" evidence="1">
    <location>
        <begin position="187"/>
        <end position="206"/>
    </location>
</feature>
<gene>
    <name evidence="2" type="ORF">NEH99_09775</name>
</gene>
<evidence type="ECO:0000256" key="1">
    <source>
        <dbReference type="SAM" id="MobiDB-lite"/>
    </source>
</evidence>
<dbReference type="InterPro" id="IPR059222">
    <property type="entry name" value="NGO0469-like"/>
</dbReference>
<dbReference type="Proteomes" id="UP001242021">
    <property type="component" value="Chromosome"/>
</dbReference>
<name>A0AAJ6GCQ7_BRAPL</name>
<evidence type="ECO:0000313" key="3">
    <source>
        <dbReference type="Proteomes" id="UP001242021"/>
    </source>
</evidence>
<dbReference type="AlphaFoldDB" id="A0AAJ6GCQ7"/>
<dbReference type="RefSeq" id="WP_284602647.1">
    <property type="nucleotide sequence ID" value="NZ_CP098752.1"/>
</dbReference>
<organism evidence="2 3">
    <name type="scientific">Brachyspira pilosicoli</name>
    <name type="common">Serpulina pilosicoli</name>
    <dbReference type="NCBI Taxonomy" id="52584"/>
    <lineage>
        <taxon>Bacteria</taxon>
        <taxon>Pseudomonadati</taxon>
        <taxon>Spirochaetota</taxon>
        <taxon>Spirochaetia</taxon>
        <taxon>Brachyspirales</taxon>
        <taxon>Brachyspiraceae</taxon>
        <taxon>Brachyspira</taxon>
    </lineage>
</organism>
<reference evidence="2" key="1">
    <citation type="submission" date="2022-06" db="EMBL/GenBank/DDBJ databases">
        <title>Brachyspira pilosicoli from pigs in Switzerland.</title>
        <authorList>
            <person name="Schmitt S."/>
            <person name="Arnold M."/>
            <person name="Rossano A."/>
            <person name="Perreten V."/>
        </authorList>
    </citation>
    <scope>NUCLEOTIDE SEQUENCE</scope>
    <source>
        <strain evidence="2">MEI4028</strain>
    </source>
</reference>
<proteinExistence type="predicted"/>
<protein>
    <recommendedName>
        <fullName evidence="4">Phage associated protein</fullName>
    </recommendedName>
</protein>
<sequence>MSKFEMTGKTTSDFEQPQTGMVSAVCINVVDGRYAKTTYMGQDKGYQRKIFILWEIAQRIKEGQFAGQHMVIAKEYTFAVGERANLRIDLESWRGKKFEERKNADGTVSLLTEKKQNEQIIKKPFAVDMLIGANCILYLEDVGKNKIFIKPTKIMKFDDKYPVVNREHDNNYIPDWLARIIETRPLSNPDIQQTQTNNEVNDNSTGFEDEEVPF</sequence>